<evidence type="ECO:0000256" key="1">
    <source>
        <dbReference type="SAM" id="Phobius"/>
    </source>
</evidence>
<keyword evidence="1" id="KW-1133">Transmembrane helix</keyword>
<dbReference type="Ensembl" id="ENSAMXT00005056843.1">
    <property type="protein sequence ID" value="ENSAMXP00005052535.1"/>
    <property type="gene ID" value="ENSAMXG00005023642.1"/>
</dbReference>
<keyword evidence="1" id="KW-0812">Transmembrane</keyword>
<organism evidence="2 3">
    <name type="scientific">Astyanax mexicanus</name>
    <name type="common">Blind cave fish</name>
    <name type="synonym">Astyanax fasciatus mexicanus</name>
    <dbReference type="NCBI Taxonomy" id="7994"/>
    <lineage>
        <taxon>Eukaryota</taxon>
        <taxon>Metazoa</taxon>
        <taxon>Chordata</taxon>
        <taxon>Craniata</taxon>
        <taxon>Vertebrata</taxon>
        <taxon>Euteleostomi</taxon>
        <taxon>Actinopterygii</taxon>
        <taxon>Neopterygii</taxon>
        <taxon>Teleostei</taxon>
        <taxon>Ostariophysi</taxon>
        <taxon>Characiformes</taxon>
        <taxon>Characoidei</taxon>
        <taxon>Acestrorhamphidae</taxon>
        <taxon>Acestrorhamphinae</taxon>
        <taxon>Astyanax</taxon>
    </lineage>
</organism>
<accession>A0A8B9LL68</accession>
<evidence type="ECO:0000313" key="2">
    <source>
        <dbReference type="Ensembl" id="ENSAMXP00005052535.1"/>
    </source>
</evidence>
<sequence>PLPWLHVILIYIYIYIYICYMLYVNKNKTIQTVHSAIIGTRLHFAVALSCLGMAFYLVFLK</sequence>
<feature type="transmembrane region" description="Helical" evidence="1">
    <location>
        <begin position="6"/>
        <end position="24"/>
    </location>
</feature>
<proteinExistence type="predicted"/>
<feature type="transmembrane region" description="Helical" evidence="1">
    <location>
        <begin position="36"/>
        <end position="59"/>
    </location>
</feature>
<evidence type="ECO:0000313" key="3">
    <source>
        <dbReference type="Proteomes" id="UP000694621"/>
    </source>
</evidence>
<name>A0A8B9LL68_ASTMX</name>
<protein>
    <submittedName>
        <fullName evidence="2">Uncharacterized protein</fullName>
    </submittedName>
</protein>
<reference evidence="2" key="1">
    <citation type="submission" date="2025-08" db="UniProtKB">
        <authorList>
            <consortium name="Ensembl"/>
        </authorList>
    </citation>
    <scope>IDENTIFICATION</scope>
</reference>
<dbReference type="Proteomes" id="UP000694621">
    <property type="component" value="Unplaced"/>
</dbReference>
<keyword evidence="1" id="KW-0472">Membrane</keyword>
<dbReference type="AlphaFoldDB" id="A0A8B9LL68"/>